<feature type="compositionally biased region" description="Basic residues" evidence="1">
    <location>
        <begin position="1"/>
        <end position="11"/>
    </location>
</feature>
<feature type="transmembrane region" description="Helical" evidence="2">
    <location>
        <begin position="76"/>
        <end position="93"/>
    </location>
</feature>
<dbReference type="EMBL" id="JAHKSW010000009">
    <property type="protein sequence ID" value="KAG7328710.1"/>
    <property type="molecule type" value="Genomic_DNA"/>
</dbReference>
<keyword evidence="2" id="KW-0472">Membrane</keyword>
<sequence length="136" mass="15268">MEVRHTRRKQMSKHEAKVKNREGVGASPLTSDQQYLQVSGSSLVRRVVTRLKESALFSWLRDAIMTLKQSIMGNESWTVVLVQIGLWLLLLWLLSNLHMGLPCFLLALVFWLYNIYGGGGGGGAALTTTLTVRHEE</sequence>
<proteinExistence type="predicted"/>
<evidence type="ECO:0000256" key="1">
    <source>
        <dbReference type="SAM" id="MobiDB-lite"/>
    </source>
</evidence>
<organism evidence="3 4">
    <name type="scientific">Hemibagrus wyckioides</name>
    <dbReference type="NCBI Taxonomy" id="337641"/>
    <lineage>
        <taxon>Eukaryota</taxon>
        <taxon>Metazoa</taxon>
        <taxon>Chordata</taxon>
        <taxon>Craniata</taxon>
        <taxon>Vertebrata</taxon>
        <taxon>Euteleostomi</taxon>
        <taxon>Actinopterygii</taxon>
        <taxon>Neopterygii</taxon>
        <taxon>Teleostei</taxon>
        <taxon>Ostariophysi</taxon>
        <taxon>Siluriformes</taxon>
        <taxon>Bagridae</taxon>
        <taxon>Hemibagrus</taxon>
    </lineage>
</organism>
<protein>
    <recommendedName>
        <fullName evidence="5">SAYSvFN domain-containing protein</fullName>
    </recommendedName>
</protein>
<keyword evidence="4" id="KW-1185">Reference proteome</keyword>
<dbReference type="AlphaFoldDB" id="A0A9D3NWZ7"/>
<keyword evidence="2" id="KW-0812">Transmembrane</keyword>
<accession>A0A9D3NWZ7</accession>
<comment type="caution">
    <text evidence="3">The sequence shown here is derived from an EMBL/GenBank/DDBJ whole genome shotgun (WGS) entry which is preliminary data.</text>
</comment>
<evidence type="ECO:0000313" key="3">
    <source>
        <dbReference type="EMBL" id="KAG7328710.1"/>
    </source>
</evidence>
<name>A0A9D3NWZ7_9TELE</name>
<evidence type="ECO:0000313" key="4">
    <source>
        <dbReference type="Proteomes" id="UP000824219"/>
    </source>
</evidence>
<feature type="compositionally biased region" description="Basic and acidic residues" evidence="1">
    <location>
        <begin position="12"/>
        <end position="22"/>
    </location>
</feature>
<evidence type="ECO:0008006" key="5">
    <source>
        <dbReference type="Google" id="ProtNLM"/>
    </source>
</evidence>
<feature type="transmembrane region" description="Helical" evidence="2">
    <location>
        <begin position="99"/>
        <end position="116"/>
    </location>
</feature>
<feature type="region of interest" description="Disordered" evidence="1">
    <location>
        <begin position="1"/>
        <end position="26"/>
    </location>
</feature>
<gene>
    <name evidence="3" type="ORF">KOW79_008654</name>
</gene>
<dbReference type="Proteomes" id="UP000824219">
    <property type="component" value="Linkage Group LG09"/>
</dbReference>
<keyword evidence="2" id="KW-1133">Transmembrane helix</keyword>
<reference evidence="3 4" key="1">
    <citation type="submission" date="2021-06" db="EMBL/GenBank/DDBJ databases">
        <title>Chromosome-level genome assembly of the red-tail catfish (Hemibagrus wyckioides).</title>
        <authorList>
            <person name="Shao F."/>
        </authorList>
    </citation>
    <scope>NUCLEOTIDE SEQUENCE [LARGE SCALE GENOMIC DNA]</scope>
    <source>
        <strain evidence="3">EC202008001</strain>
        <tissue evidence="3">Blood</tissue>
    </source>
</reference>
<evidence type="ECO:0000256" key="2">
    <source>
        <dbReference type="SAM" id="Phobius"/>
    </source>
</evidence>